<gene>
    <name evidence="2" type="ORF">QO010_001361</name>
</gene>
<feature type="transmembrane region" description="Helical" evidence="1">
    <location>
        <begin position="139"/>
        <end position="164"/>
    </location>
</feature>
<dbReference type="EMBL" id="JAUSVS010000002">
    <property type="protein sequence ID" value="MDQ0463590.1"/>
    <property type="molecule type" value="Genomic_DNA"/>
</dbReference>
<organism evidence="2 3">
    <name type="scientific">Caulobacter ginsengisoli</name>
    <dbReference type="NCBI Taxonomy" id="400775"/>
    <lineage>
        <taxon>Bacteria</taxon>
        <taxon>Pseudomonadati</taxon>
        <taxon>Pseudomonadota</taxon>
        <taxon>Alphaproteobacteria</taxon>
        <taxon>Caulobacterales</taxon>
        <taxon>Caulobacteraceae</taxon>
        <taxon>Caulobacter</taxon>
    </lineage>
</organism>
<reference evidence="2 3" key="1">
    <citation type="submission" date="2023-07" db="EMBL/GenBank/DDBJ databases">
        <title>Genomic Encyclopedia of Type Strains, Phase IV (KMG-IV): sequencing the most valuable type-strain genomes for metagenomic binning, comparative biology and taxonomic classification.</title>
        <authorList>
            <person name="Goeker M."/>
        </authorList>
    </citation>
    <scope>NUCLEOTIDE SEQUENCE [LARGE SCALE GENOMIC DNA]</scope>
    <source>
        <strain evidence="2 3">DSM 18695</strain>
    </source>
</reference>
<dbReference type="Proteomes" id="UP001228905">
    <property type="component" value="Unassembled WGS sequence"/>
</dbReference>
<keyword evidence="1" id="KW-1133">Transmembrane helix</keyword>
<evidence type="ECO:0000313" key="3">
    <source>
        <dbReference type="Proteomes" id="UP001228905"/>
    </source>
</evidence>
<keyword evidence="1" id="KW-0472">Membrane</keyword>
<protein>
    <submittedName>
        <fullName evidence="2">Uncharacterized protein</fullName>
    </submittedName>
</protein>
<proteinExistence type="predicted"/>
<feature type="transmembrane region" description="Helical" evidence="1">
    <location>
        <begin position="185"/>
        <end position="209"/>
    </location>
</feature>
<evidence type="ECO:0000256" key="1">
    <source>
        <dbReference type="SAM" id="Phobius"/>
    </source>
</evidence>
<keyword evidence="1" id="KW-0812">Transmembrane</keyword>
<feature type="transmembrane region" description="Helical" evidence="1">
    <location>
        <begin position="20"/>
        <end position="40"/>
    </location>
</feature>
<feature type="transmembrane region" description="Helical" evidence="1">
    <location>
        <begin position="221"/>
        <end position="245"/>
    </location>
</feature>
<keyword evidence="3" id="KW-1185">Reference proteome</keyword>
<name>A0ABU0IQC0_9CAUL</name>
<sequence length="263" mass="27997">MKFSIRRSFVAAASAVRGGWPSTLIPIIAGLAFGVLSYYLSVFMEFKVLRNSTALSIAQISTYLCSFLIVFFSFCTLGFRRVLALSGSEKKEIGITINSIVVGVVYASMGPGLASILSVLSPLLGEAVGDGQWWSPHRWLLPVILIWPVVFSSAFAFAIPISLHQRSGLAQSFLSAFTVGKGNRVRIFILFLIVATLGAALATIFGTLAEIVSPRRYSVSYAVVLQFGVVAATAIAAIISVIAYLELKSAEGGDANGVAKAFS</sequence>
<accession>A0ABU0IQC0</accession>
<feature type="transmembrane region" description="Helical" evidence="1">
    <location>
        <begin position="95"/>
        <end position="119"/>
    </location>
</feature>
<feature type="transmembrane region" description="Helical" evidence="1">
    <location>
        <begin position="60"/>
        <end position="83"/>
    </location>
</feature>
<comment type="caution">
    <text evidence="2">The sequence shown here is derived from an EMBL/GenBank/DDBJ whole genome shotgun (WGS) entry which is preliminary data.</text>
</comment>
<evidence type="ECO:0000313" key="2">
    <source>
        <dbReference type="EMBL" id="MDQ0463590.1"/>
    </source>
</evidence>
<dbReference type="RefSeq" id="WP_307347628.1">
    <property type="nucleotide sequence ID" value="NZ_JAUSVS010000002.1"/>
</dbReference>